<dbReference type="GO" id="GO:0009847">
    <property type="term" value="P:spore germination"/>
    <property type="evidence" value="ECO:0007669"/>
    <property type="project" value="UniProtKB-UniRule"/>
</dbReference>
<name>A0A223KQE2_9BACI</name>
<dbReference type="Pfam" id="PF03323">
    <property type="entry name" value="GerA"/>
    <property type="match status" value="1"/>
</dbReference>
<evidence type="ECO:0000256" key="1">
    <source>
        <dbReference type="ARBA" id="ARBA00004141"/>
    </source>
</evidence>
<feature type="transmembrane region" description="Helical" evidence="6">
    <location>
        <begin position="407"/>
        <end position="426"/>
    </location>
</feature>
<dbReference type="InterPro" id="IPR050768">
    <property type="entry name" value="UPF0353/GerABKA_families"/>
</dbReference>
<dbReference type="PIRSF" id="PIRSF005690">
    <property type="entry name" value="GerBA"/>
    <property type="match status" value="1"/>
</dbReference>
<evidence type="ECO:0000256" key="5">
    <source>
        <dbReference type="SAM" id="MobiDB-lite"/>
    </source>
</evidence>
<gene>
    <name evidence="7" type="ORF">BC6307_10635</name>
</gene>
<evidence type="ECO:0008006" key="9">
    <source>
        <dbReference type="Google" id="ProtNLM"/>
    </source>
</evidence>
<evidence type="ECO:0000256" key="3">
    <source>
        <dbReference type="ARBA" id="ARBA00023136"/>
    </source>
</evidence>
<evidence type="ECO:0000256" key="6">
    <source>
        <dbReference type="SAM" id="Phobius"/>
    </source>
</evidence>
<protein>
    <recommendedName>
        <fullName evidence="9">Spore germination protein</fullName>
    </recommendedName>
</protein>
<evidence type="ECO:0000256" key="2">
    <source>
        <dbReference type="ARBA" id="ARBA00005278"/>
    </source>
</evidence>
<dbReference type="RefSeq" id="WP_066418375.1">
    <property type="nucleotide sequence ID" value="NZ_CP018866.1"/>
</dbReference>
<dbReference type="STRING" id="1314751.GCA_001591425_03219"/>
<dbReference type="KEGG" id="bcoh:BC6307_10635"/>
<evidence type="ECO:0000313" key="8">
    <source>
        <dbReference type="Proteomes" id="UP000215224"/>
    </source>
</evidence>
<dbReference type="InterPro" id="IPR004995">
    <property type="entry name" value="Spore_Ger"/>
</dbReference>
<dbReference type="AlphaFoldDB" id="A0A223KQE2"/>
<comment type="subcellular location">
    <subcellularLocation>
        <location evidence="4">Cell membrane</location>
    </subcellularLocation>
    <subcellularLocation>
        <location evidence="1">Membrane</location>
        <topology evidence="1">Multi-pass membrane protein</topology>
    </subcellularLocation>
</comment>
<dbReference type="PANTHER" id="PTHR22550:SF5">
    <property type="entry name" value="LEUCINE ZIPPER PROTEIN 4"/>
    <property type="match status" value="1"/>
</dbReference>
<keyword evidence="6" id="KW-1133">Transmembrane helix</keyword>
<accession>A0A223KQE2</accession>
<dbReference type="PANTHER" id="PTHR22550">
    <property type="entry name" value="SPORE GERMINATION PROTEIN"/>
    <property type="match status" value="1"/>
</dbReference>
<feature type="compositionally biased region" description="Polar residues" evidence="5">
    <location>
        <begin position="15"/>
        <end position="31"/>
    </location>
</feature>
<feature type="region of interest" description="Disordered" evidence="5">
    <location>
        <begin position="15"/>
        <end position="35"/>
    </location>
</feature>
<keyword evidence="3 4" id="KW-0472">Membrane</keyword>
<organism evidence="7 8">
    <name type="scientific">Sutcliffiella cohnii</name>
    <dbReference type="NCBI Taxonomy" id="33932"/>
    <lineage>
        <taxon>Bacteria</taxon>
        <taxon>Bacillati</taxon>
        <taxon>Bacillota</taxon>
        <taxon>Bacilli</taxon>
        <taxon>Bacillales</taxon>
        <taxon>Bacillaceae</taxon>
        <taxon>Sutcliffiella</taxon>
    </lineage>
</organism>
<dbReference type="GO" id="GO:0005886">
    <property type="term" value="C:plasma membrane"/>
    <property type="evidence" value="ECO:0007669"/>
    <property type="project" value="UniProtKB-SubCell"/>
</dbReference>
<evidence type="ECO:0000313" key="7">
    <source>
        <dbReference type="EMBL" id="AST91702.1"/>
    </source>
</evidence>
<keyword evidence="6" id="KW-0812">Transmembrane</keyword>
<dbReference type="EMBL" id="CP018866">
    <property type="protein sequence ID" value="AST91702.1"/>
    <property type="molecule type" value="Genomic_DNA"/>
</dbReference>
<sequence length="521" mass="58542">MRFLKIESIRQKIKQNTKGIQKNRSNHSHPFSSDIHKNEERLKQQLNSSEDIIFHDFIIPLHDGHSLKALLVLVDGLINEDAIRNNVLEQLTEESLESPQGEELKKVKERIAIFNIKNEDNLEKAVFQLLKGNTLLLLDGYSEGLVLNAPGYEVRAIAEPQSDRAVRGAHEGFIELSPTNIALLRRRIPHPSLQFETIKIGEFSQTDITLGYIKGIVDPKLIERLKQRLDQIKVDEINNSGEIEQFIEDHPFSIFPTIGNTERPDVASALLMEGRIMIIVNGDPVSLYIPSLFLENMKSIEDYSSRPYYSSFIRLMRFFSFIISISLPALYIAAINFHKVMIPSEMIVPIIQARETVPFPLTMEVFMMILMFEVVREAGVRLPQQIGIALSIVGALILGQVSVSAGLVGAPTIVVVSISYIAAFVITPIADVTALLRIGLFIASSLFGGYGLIVAVLGLLTHMISLTSLGVPYMAPFAPFYFQDWKDSLIRLPLRWKKHRPKSIPNQRATRIKSLPKTGDK</sequence>
<dbReference type="Proteomes" id="UP000215224">
    <property type="component" value="Chromosome"/>
</dbReference>
<feature type="transmembrane region" description="Helical" evidence="6">
    <location>
        <begin position="315"/>
        <end position="337"/>
    </location>
</feature>
<feature type="transmembrane region" description="Helical" evidence="6">
    <location>
        <begin position="438"/>
        <end position="457"/>
    </location>
</feature>
<feature type="region of interest" description="Disordered" evidence="5">
    <location>
        <begin position="501"/>
        <end position="521"/>
    </location>
</feature>
<feature type="transmembrane region" description="Helical" evidence="6">
    <location>
        <begin position="382"/>
        <end position="401"/>
    </location>
</feature>
<proteinExistence type="inferred from homology"/>
<evidence type="ECO:0000256" key="4">
    <source>
        <dbReference type="PIRNR" id="PIRNR005690"/>
    </source>
</evidence>
<comment type="similarity">
    <text evidence="2 4">Belongs to the GerABKA family.</text>
</comment>
<reference evidence="7 8" key="1">
    <citation type="submission" date="2016-12" db="EMBL/GenBank/DDBJ databases">
        <title>The whole genome sequencing and assembly of Bacillus cohnii DSM 6307T strain.</title>
        <authorList>
            <person name="Lee Y.-J."/>
            <person name="Yi H."/>
            <person name="Bahn Y.-S."/>
            <person name="Kim J.F."/>
            <person name="Lee D.-W."/>
        </authorList>
    </citation>
    <scope>NUCLEOTIDE SEQUENCE [LARGE SCALE GENOMIC DNA]</scope>
    <source>
        <strain evidence="7 8">DSM 6307</strain>
    </source>
</reference>
<keyword evidence="8" id="KW-1185">Reference proteome</keyword>